<organism evidence="2 3">
    <name type="scientific">Aeromonas hydrophila</name>
    <dbReference type="NCBI Taxonomy" id="644"/>
    <lineage>
        <taxon>Bacteria</taxon>
        <taxon>Pseudomonadati</taxon>
        <taxon>Pseudomonadota</taxon>
        <taxon>Gammaproteobacteria</taxon>
        <taxon>Aeromonadales</taxon>
        <taxon>Aeromonadaceae</taxon>
        <taxon>Aeromonas</taxon>
    </lineage>
</organism>
<name>A0AAD3YKJ6_AERHY</name>
<comment type="caution">
    <text evidence="2">The sequence shown here is derived from an EMBL/GenBank/DDBJ whole genome shotgun (WGS) entry which is preliminary data.</text>
</comment>
<dbReference type="Pfam" id="PF11756">
    <property type="entry name" value="YgbA_NO"/>
    <property type="match status" value="1"/>
</dbReference>
<evidence type="ECO:0000313" key="3">
    <source>
        <dbReference type="Proteomes" id="UP000859505"/>
    </source>
</evidence>
<evidence type="ECO:0000256" key="1">
    <source>
        <dbReference type="SAM" id="MobiDB-lite"/>
    </source>
</evidence>
<sequence length="151" mass="17610">MPAGLTCIKTPPPQVRTMPCMTTHHSHPARPARADKAPVHPRLKREQQTVSAMIRLYCDHHHQDPACRHCQQLQEFAHQRLRRCRYGHGHKPTCANCHIHCYAPAMRKQIQLVMKWSGPRMLWHHPWLALRHLLDSRRKAPKRPGSRPLPP</sequence>
<reference evidence="2" key="2">
    <citation type="submission" date="2020-01" db="EMBL/GenBank/DDBJ databases">
        <authorList>
            <consortium name="NCBI Pathogen Detection Project"/>
        </authorList>
    </citation>
    <scope>NUCLEOTIDE SEQUENCE</scope>
    <source>
        <strain evidence="2">OLC2673_Aeromonas</strain>
    </source>
</reference>
<dbReference type="AlphaFoldDB" id="A0AAD3YKJ6"/>
<feature type="region of interest" description="Disordered" evidence="1">
    <location>
        <begin position="22"/>
        <end position="43"/>
    </location>
</feature>
<reference evidence="2" key="1">
    <citation type="journal article" date="2018" name="Genome Biol.">
        <title>SKESA: strategic k-mer extension for scrupulous assemblies.</title>
        <authorList>
            <person name="Souvorov A."/>
            <person name="Agarwala R."/>
            <person name="Lipman D.J."/>
        </authorList>
    </citation>
    <scope>NUCLEOTIDE SEQUENCE</scope>
    <source>
        <strain evidence="2">OLC2673_Aeromonas</strain>
    </source>
</reference>
<dbReference type="NCBIfam" id="NF007714">
    <property type="entry name" value="PRK10410.1-2"/>
    <property type="match status" value="1"/>
</dbReference>
<protein>
    <submittedName>
        <fullName evidence="2">Nitrous oxide-stimulated promoter family protein</fullName>
    </submittedName>
</protein>
<dbReference type="Proteomes" id="UP000859505">
    <property type="component" value="Unassembled WGS sequence"/>
</dbReference>
<dbReference type="EMBL" id="DACTUL010000014">
    <property type="protein sequence ID" value="HAT6344391.1"/>
    <property type="molecule type" value="Genomic_DNA"/>
</dbReference>
<evidence type="ECO:0000313" key="2">
    <source>
        <dbReference type="EMBL" id="HAT6344391.1"/>
    </source>
</evidence>
<proteinExistence type="predicted"/>
<dbReference type="InterPro" id="IPR020483">
    <property type="entry name" value="Uncharacterised_YgbA"/>
</dbReference>
<accession>A0AAD3YKJ6</accession>
<gene>
    <name evidence="2" type="ORF">JAJ28_002117</name>
</gene>